<dbReference type="EMBL" id="HG992981">
    <property type="protein sequence ID" value="CAE7177630.1"/>
    <property type="molecule type" value="Genomic_DNA"/>
</dbReference>
<dbReference type="AlphaFoldDB" id="A0A6S6W3Q4"/>
<sequence length="415" mass="46800">MSSPLLLPQTITRIKNQAPNLIGEENNGSRKVSLGLVSASVSRSSSSSLPDDRAFIDIPVRFESAFTFEFLCFTTAKAQEIFNALCVKQHATKTTLNIDEYAKEFATAYCDNAQDTTDDWITTMREAGIKEEIQLALMKPEHDRIRKINTLSTWMEIIIDTNYFALIEMNAKILYELGEPAEPPELSLRGGGEEEYTVPQMPGGHLAIYKSVDFRRTIGCVSEDGTVDLQYLESTGPTDFARRGGLYFTHQLWVARHYSALISDACPASDRRTVEMHVPLAHFAKVKTWDLKPDDDDLKQLWFYSRRSAKYPKELSKKRAAVGVIQGPIAHTHNKSFGKMESWQDVTDNHILKEDDEEGGLAKIATQYAWIKEGAIEELEIDCAGKLYLRRPEDGFRKIAQPWKDTSSKSEAGLM</sequence>
<name>A0A6S6W3Q4_9PLEO</name>
<dbReference type="Proteomes" id="UP000472372">
    <property type="component" value="Chromosome 5"/>
</dbReference>
<proteinExistence type="predicted"/>
<accession>A0A6S6W3Q4</accession>
<organism evidence="1 2">
    <name type="scientific">Pyrenophora teres f. teres</name>
    <dbReference type="NCBI Taxonomy" id="97479"/>
    <lineage>
        <taxon>Eukaryota</taxon>
        <taxon>Fungi</taxon>
        <taxon>Dikarya</taxon>
        <taxon>Ascomycota</taxon>
        <taxon>Pezizomycotina</taxon>
        <taxon>Dothideomycetes</taxon>
        <taxon>Pleosporomycetidae</taxon>
        <taxon>Pleosporales</taxon>
        <taxon>Pleosporineae</taxon>
        <taxon>Pleosporaceae</taxon>
        <taxon>Pyrenophora</taxon>
    </lineage>
</organism>
<gene>
    <name evidence="1" type="ORF">PTTW11_06203</name>
</gene>
<protein>
    <submittedName>
        <fullName evidence="1">Uncharacterized protein</fullName>
    </submittedName>
</protein>
<evidence type="ECO:0000313" key="2">
    <source>
        <dbReference type="Proteomes" id="UP000472372"/>
    </source>
</evidence>
<evidence type="ECO:0000313" key="1">
    <source>
        <dbReference type="EMBL" id="CAE7177630.1"/>
    </source>
</evidence>
<reference evidence="1" key="1">
    <citation type="submission" date="2021-02" db="EMBL/GenBank/DDBJ databases">
        <authorList>
            <person name="Syme A R."/>
            <person name="Syme A R."/>
            <person name="Moolhuijzen P."/>
        </authorList>
    </citation>
    <scope>NUCLEOTIDE SEQUENCE</scope>
    <source>
        <strain evidence="1">W1-1</strain>
    </source>
</reference>